<gene>
    <name evidence="1" type="ORF">GNZ21_08690</name>
</gene>
<accession>A0A7K1UIY6</accession>
<dbReference type="InterPro" id="IPR007061">
    <property type="entry name" value="MST-like"/>
</dbReference>
<proteinExistence type="predicted"/>
<comment type="caution">
    <text evidence="1">The sequence shown here is derived from an EMBL/GenBank/DDBJ whole genome shotgun (WGS) entry which is preliminary data.</text>
</comment>
<dbReference type="Pfam" id="PF04978">
    <property type="entry name" value="MST"/>
    <property type="match status" value="1"/>
</dbReference>
<reference evidence="1 2" key="1">
    <citation type="submission" date="2019-12" db="EMBL/GenBank/DDBJ databases">
        <title>Nesterenkonia muleiensis sp. nov., a novel actinobacterium isolated from sap of Populus euphratica.</title>
        <authorList>
            <person name="Wang R."/>
        </authorList>
    </citation>
    <scope>NUCLEOTIDE SEQUENCE [LARGE SCALE GENOMIC DNA]</scope>
    <source>
        <strain evidence="1 2">F10</strain>
    </source>
</reference>
<dbReference type="InterPro" id="IPR034660">
    <property type="entry name" value="DinB/YfiT-like"/>
</dbReference>
<dbReference type="RefSeq" id="WP_157323367.1">
    <property type="nucleotide sequence ID" value="NZ_BMFX01000025.1"/>
</dbReference>
<organism evidence="1 2">
    <name type="scientific">Nesterenkonia alkaliphila</name>
    <dbReference type="NCBI Taxonomy" id="1463631"/>
    <lineage>
        <taxon>Bacteria</taxon>
        <taxon>Bacillati</taxon>
        <taxon>Actinomycetota</taxon>
        <taxon>Actinomycetes</taxon>
        <taxon>Micrococcales</taxon>
        <taxon>Micrococcaceae</taxon>
        <taxon>Nesterenkonia</taxon>
    </lineage>
</organism>
<dbReference type="AlphaFoldDB" id="A0A7K1UIY6"/>
<protein>
    <submittedName>
        <fullName evidence="1">DUF664 domain-containing protein</fullName>
    </submittedName>
</protein>
<name>A0A7K1UIY6_9MICC</name>
<dbReference type="Gene3D" id="1.20.120.450">
    <property type="entry name" value="dinb family like domain"/>
    <property type="match status" value="1"/>
</dbReference>
<dbReference type="EMBL" id="WRPM01000064">
    <property type="protein sequence ID" value="MVT26427.1"/>
    <property type="molecule type" value="Genomic_DNA"/>
</dbReference>
<evidence type="ECO:0000313" key="1">
    <source>
        <dbReference type="EMBL" id="MVT26427.1"/>
    </source>
</evidence>
<dbReference type="Proteomes" id="UP000460157">
    <property type="component" value="Unassembled WGS sequence"/>
</dbReference>
<evidence type="ECO:0000313" key="2">
    <source>
        <dbReference type="Proteomes" id="UP000460157"/>
    </source>
</evidence>
<dbReference type="OrthoDB" id="4807647at2"/>
<sequence length="168" mass="18526">MSPDGEHAPDHDVADAALTADDQILVEFILQKFDELLGVLRQLDDEQANATLPADGSNSVVQLVTHCCGMMRRWSSTVNLGMEVPRDRRAEFQAVMPAAEALELAARTRELFLKDVTQTDFDAAPVHVPPGRDHFWTASCRGVLFHVLEEIAQHLGQAEITRDCLGGH</sequence>
<keyword evidence="2" id="KW-1185">Reference proteome</keyword>
<dbReference type="SUPFAM" id="SSF109854">
    <property type="entry name" value="DinB/YfiT-like putative metalloenzymes"/>
    <property type="match status" value="1"/>
</dbReference>